<reference evidence="1 2" key="1">
    <citation type="submission" date="2017-11" db="EMBL/GenBank/DDBJ databases">
        <title>Genome sequence of the oocydin A producing rhizobacterium Serratia plymuthica 4Rx5.</title>
        <authorList>
            <person name="Matilla M.A."/>
            <person name="Udaondo Z."/>
            <person name="Salmond G.P.C."/>
        </authorList>
    </citation>
    <scope>NUCLEOTIDE SEQUENCE [LARGE SCALE GENOMIC DNA]</scope>
    <source>
        <strain evidence="1 2">4Rx5</strain>
    </source>
</reference>
<evidence type="ECO:0000313" key="2">
    <source>
        <dbReference type="Proteomes" id="UP000248196"/>
    </source>
</evidence>
<gene>
    <name evidence="1" type="ORF">CT690_19830</name>
</gene>
<evidence type="ECO:0000313" key="1">
    <source>
        <dbReference type="EMBL" id="PYD37160.1"/>
    </source>
</evidence>
<sequence>MIEYEIKAALEALTSLPAYPLLLPDPEQEGVTYQKITDPKFDTGLASTALVQGRFQISLYVLDDYARLIEMDKAICTTWEGIQHGQIGRWPVQTVTRGTMLQGATTLTNNSTQYRLVRDYIICYPEDAA</sequence>
<accession>A0A318NTQ6</accession>
<comment type="caution">
    <text evidence="1">The sequence shown here is derived from an EMBL/GenBank/DDBJ whole genome shotgun (WGS) entry which is preliminary data.</text>
</comment>
<dbReference type="OrthoDB" id="6444351at2"/>
<dbReference type="EMBL" id="PESE01000007">
    <property type="protein sequence ID" value="PYD37160.1"/>
    <property type="molecule type" value="Genomic_DNA"/>
</dbReference>
<organism evidence="1 2">
    <name type="scientific">Serratia plymuthica</name>
    <dbReference type="NCBI Taxonomy" id="82996"/>
    <lineage>
        <taxon>Bacteria</taxon>
        <taxon>Pseudomonadati</taxon>
        <taxon>Pseudomonadota</taxon>
        <taxon>Gammaproteobacteria</taxon>
        <taxon>Enterobacterales</taxon>
        <taxon>Yersiniaceae</taxon>
        <taxon>Serratia</taxon>
    </lineage>
</organism>
<dbReference type="AlphaFoldDB" id="A0A318NTQ6"/>
<proteinExistence type="predicted"/>
<dbReference type="Proteomes" id="UP000248196">
    <property type="component" value="Unassembled WGS sequence"/>
</dbReference>
<protein>
    <recommendedName>
        <fullName evidence="3">DUF3168 domain-containing protein</fullName>
    </recommendedName>
</protein>
<evidence type="ECO:0008006" key="3">
    <source>
        <dbReference type="Google" id="ProtNLM"/>
    </source>
</evidence>
<dbReference type="RefSeq" id="WP_004952161.1">
    <property type="nucleotide sequence ID" value="NZ_PESE01000007.1"/>
</dbReference>
<name>A0A318NTQ6_SERPL</name>